<sequence>MTEDARPRFRLSLIQLVKLVACAALVFACLPPVIEPGDGGLLGRVVAGAITLPFAMTVCALVLDERGRRRGMVLASIWLCTALALFSCAAVPLVVILGDVVASGGIADLFDPSLPLRYLGVLAAVCAVFGLAAALLLGRLVWLARAGPSR</sequence>
<organism evidence="2 3">
    <name type="scientific">Tautonia plasticadhaerens</name>
    <dbReference type="NCBI Taxonomy" id="2527974"/>
    <lineage>
        <taxon>Bacteria</taxon>
        <taxon>Pseudomonadati</taxon>
        <taxon>Planctomycetota</taxon>
        <taxon>Planctomycetia</taxon>
        <taxon>Isosphaerales</taxon>
        <taxon>Isosphaeraceae</taxon>
        <taxon>Tautonia</taxon>
    </lineage>
</organism>
<name>A0A518H3J0_9BACT</name>
<dbReference type="PROSITE" id="PS51257">
    <property type="entry name" value="PROKAR_LIPOPROTEIN"/>
    <property type="match status" value="1"/>
</dbReference>
<feature type="transmembrane region" description="Helical" evidence="1">
    <location>
        <begin position="40"/>
        <end position="63"/>
    </location>
</feature>
<proteinExistence type="predicted"/>
<evidence type="ECO:0000313" key="3">
    <source>
        <dbReference type="Proteomes" id="UP000317835"/>
    </source>
</evidence>
<evidence type="ECO:0000256" key="1">
    <source>
        <dbReference type="SAM" id="Phobius"/>
    </source>
</evidence>
<protein>
    <submittedName>
        <fullName evidence="2">Uncharacterized protein</fullName>
    </submittedName>
</protein>
<feature type="transmembrane region" description="Helical" evidence="1">
    <location>
        <begin position="75"/>
        <end position="98"/>
    </location>
</feature>
<dbReference type="AlphaFoldDB" id="A0A518H3J0"/>
<evidence type="ECO:0000313" key="2">
    <source>
        <dbReference type="EMBL" id="QDV35416.1"/>
    </source>
</evidence>
<gene>
    <name evidence="2" type="ORF">ElP_33190</name>
</gene>
<reference evidence="2 3" key="1">
    <citation type="submission" date="2019-02" db="EMBL/GenBank/DDBJ databases">
        <title>Deep-cultivation of Planctomycetes and their phenomic and genomic characterization uncovers novel biology.</title>
        <authorList>
            <person name="Wiegand S."/>
            <person name="Jogler M."/>
            <person name="Boedeker C."/>
            <person name="Pinto D."/>
            <person name="Vollmers J."/>
            <person name="Rivas-Marin E."/>
            <person name="Kohn T."/>
            <person name="Peeters S.H."/>
            <person name="Heuer A."/>
            <person name="Rast P."/>
            <person name="Oberbeckmann S."/>
            <person name="Bunk B."/>
            <person name="Jeske O."/>
            <person name="Meyerdierks A."/>
            <person name="Storesund J.E."/>
            <person name="Kallscheuer N."/>
            <person name="Luecker S."/>
            <person name="Lage O.M."/>
            <person name="Pohl T."/>
            <person name="Merkel B.J."/>
            <person name="Hornburger P."/>
            <person name="Mueller R.-W."/>
            <person name="Bruemmer F."/>
            <person name="Labrenz M."/>
            <person name="Spormann A.M."/>
            <person name="Op den Camp H."/>
            <person name="Overmann J."/>
            <person name="Amann R."/>
            <person name="Jetten M.S.M."/>
            <person name="Mascher T."/>
            <person name="Medema M.H."/>
            <person name="Devos D.P."/>
            <person name="Kaster A.-K."/>
            <person name="Ovreas L."/>
            <person name="Rohde M."/>
            <person name="Galperin M.Y."/>
            <person name="Jogler C."/>
        </authorList>
    </citation>
    <scope>NUCLEOTIDE SEQUENCE [LARGE SCALE GENOMIC DNA]</scope>
    <source>
        <strain evidence="2 3">ElP</strain>
    </source>
</reference>
<keyword evidence="1" id="KW-1133">Transmembrane helix</keyword>
<accession>A0A518H3J0</accession>
<dbReference type="RefSeq" id="WP_145271009.1">
    <property type="nucleotide sequence ID" value="NZ_CP036426.1"/>
</dbReference>
<feature type="transmembrane region" description="Helical" evidence="1">
    <location>
        <begin position="12"/>
        <end position="34"/>
    </location>
</feature>
<feature type="transmembrane region" description="Helical" evidence="1">
    <location>
        <begin position="118"/>
        <end position="142"/>
    </location>
</feature>
<keyword evidence="1" id="KW-0812">Transmembrane</keyword>
<dbReference type="KEGG" id="tpla:ElP_33190"/>
<keyword evidence="3" id="KW-1185">Reference proteome</keyword>
<dbReference type="Proteomes" id="UP000317835">
    <property type="component" value="Chromosome"/>
</dbReference>
<dbReference type="EMBL" id="CP036426">
    <property type="protein sequence ID" value="QDV35416.1"/>
    <property type="molecule type" value="Genomic_DNA"/>
</dbReference>
<keyword evidence="1" id="KW-0472">Membrane</keyword>